<reference evidence="1 3" key="2">
    <citation type="journal article" date="2018" name="Plant J.">
        <title>The Physcomitrella patens chromosome-scale assembly reveals moss genome structure and evolution.</title>
        <authorList>
            <person name="Lang D."/>
            <person name="Ullrich K.K."/>
            <person name="Murat F."/>
            <person name="Fuchs J."/>
            <person name="Jenkins J."/>
            <person name="Haas F.B."/>
            <person name="Piednoel M."/>
            <person name="Gundlach H."/>
            <person name="Van Bel M."/>
            <person name="Meyberg R."/>
            <person name="Vives C."/>
            <person name="Morata J."/>
            <person name="Symeonidi A."/>
            <person name="Hiss M."/>
            <person name="Muchero W."/>
            <person name="Kamisugi Y."/>
            <person name="Saleh O."/>
            <person name="Blanc G."/>
            <person name="Decker E.L."/>
            <person name="van Gessel N."/>
            <person name="Grimwood J."/>
            <person name="Hayes R.D."/>
            <person name="Graham S.W."/>
            <person name="Gunter L.E."/>
            <person name="McDaniel S.F."/>
            <person name="Hoernstein S.N.W."/>
            <person name="Larsson A."/>
            <person name="Li F.W."/>
            <person name="Perroud P.F."/>
            <person name="Phillips J."/>
            <person name="Ranjan P."/>
            <person name="Rokshar D.S."/>
            <person name="Rothfels C.J."/>
            <person name="Schneider L."/>
            <person name="Shu S."/>
            <person name="Stevenson D.W."/>
            <person name="Thummler F."/>
            <person name="Tillich M."/>
            <person name="Villarreal Aguilar J.C."/>
            <person name="Widiez T."/>
            <person name="Wong G.K."/>
            <person name="Wymore A."/>
            <person name="Zhang Y."/>
            <person name="Zimmer A.D."/>
            <person name="Quatrano R.S."/>
            <person name="Mayer K.F.X."/>
            <person name="Goodstein D."/>
            <person name="Casacuberta J.M."/>
            <person name="Vandepoele K."/>
            <person name="Reski R."/>
            <person name="Cuming A.C."/>
            <person name="Tuskan G.A."/>
            <person name="Maumus F."/>
            <person name="Salse J."/>
            <person name="Schmutz J."/>
            <person name="Rensing S.A."/>
        </authorList>
    </citation>
    <scope>NUCLEOTIDE SEQUENCE [LARGE SCALE GENOMIC DNA]</scope>
    <source>
        <strain evidence="2 3">cv. Gransden 2004</strain>
    </source>
</reference>
<accession>A0A2K1ILU9</accession>
<dbReference type="EnsemblPlants" id="Pp3c22_1500V3.1">
    <property type="protein sequence ID" value="Pp3c22_1500V3.1"/>
    <property type="gene ID" value="Pp3c22_1500"/>
</dbReference>
<reference evidence="1 3" key="1">
    <citation type="journal article" date="2008" name="Science">
        <title>The Physcomitrella genome reveals evolutionary insights into the conquest of land by plants.</title>
        <authorList>
            <person name="Rensing S."/>
            <person name="Lang D."/>
            <person name="Zimmer A."/>
            <person name="Terry A."/>
            <person name="Salamov A."/>
            <person name="Shapiro H."/>
            <person name="Nishiyama T."/>
            <person name="Perroud P.-F."/>
            <person name="Lindquist E."/>
            <person name="Kamisugi Y."/>
            <person name="Tanahashi T."/>
            <person name="Sakakibara K."/>
            <person name="Fujita T."/>
            <person name="Oishi K."/>
            <person name="Shin-I T."/>
            <person name="Kuroki Y."/>
            <person name="Toyoda A."/>
            <person name="Suzuki Y."/>
            <person name="Hashimoto A."/>
            <person name="Yamaguchi K."/>
            <person name="Sugano A."/>
            <person name="Kohara Y."/>
            <person name="Fujiyama A."/>
            <person name="Anterola A."/>
            <person name="Aoki S."/>
            <person name="Ashton N."/>
            <person name="Barbazuk W.B."/>
            <person name="Barker E."/>
            <person name="Bennetzen J."/>
            <person name="Bezanilla M."/>
            <person name="Blankenship R."/>
            <person name="Cho S.H."/>
            <person name="Dutcher S."/>
            <person name="Estelle M."/>
            <person name="Fawcett J.A."/>
            <person name="Gundlach H."/>
            <person name="Hanada K."/>
            <person name="Heyl A."/>
            <person name="Hicks K.A."/>
            <person name="Hugh J."/>
            <person name="Lohr M."/>
            <person name="Mayer K."/>
            <person name="Melkozernov A."/>
            <person name="Murata T."/>
            <person name="Nelson D."/>
            <person name="Pils B."/>
            <person name="Prigge M."/>
            <person name="Reiss B."/>
            <person name="Renner T."/>
            <person name="Rombauts S."/>
            <person name="Rushton P."/>
            <person name="Sanderfoot A."/>
            <person name="Schween G."/>
            <person name="Shiu S.-H."/>
            <person name="Stueber K."/>
            <person name="Theodoulou F.L."/>
            <person name="Tu H."/>
            <person name="Van de Peer Y."/>
            <person name="Verrier P.J."/>
            <person name="Waters E."/>
            <person name="Wood A."/>
            <person name="Yang L."/>
            <person name="Cove D."/>
            <person name="Cuming A."/>
            <person name="Hasebe M."/>
            <person name="Lucas S."/>
            <person name="Mishler D.B."/>
            <person name="Reski R."/>
            <person name="Grigoriev I."/>
            <person name="Quatrano R.S."/>
            <person name="Boore J.L."/>
        </authorList>
    </citation>
    <scope>NUCLEOTIDE SEQUENCE [LARGE SCALE GENOMIC DNA]</scope>
    <source>
        <strain evidence="2 3">cv. Gransden 2004</strain>
    </source>
</reference>
<protein>
    <submittedName>
        <fullName evidence="1 2">Uncharacterized protein</fullName>
    </submittedName>
</protein>
<dbReference type="Proteomes" id="UP000006727">
    <property type="component" value="Chromosome 22"/>
</dbReference>
<evidence type="ECO:0000313" key="3">
    <source>
        <dbReference type="Proteomes" id="UP000006727"/>
    </source>
</evidence>
<reference evidence="2" key="3">
    <citation type="submission" date="2020-12" db="UniProtKB">
        <authorList>
            <consortium name="EnsemblPlants"/>
        </authorList>
    </citation>
    <scope>IDENTIFICATION</scope>
</reference>
<name>A0A2K1ILU9_PHYPA</name>
<dbReference type="Gramene" id="Pp3c22_1500V3.1">
    <property type="protein sequence ID" value="Pp3c22_1500V3.1"/>
    <property type="gene ID" value="Pp3c22_1500"/>
</dbReference>
<proteinExistence type="predicted"/>
<organism evidence="1">
    <name type="scientific">Physcomitrium patens</name>
    <name type="common">Spreading-leaved earth moss</name>
    <name type="synonym">Physcomitrella patens</name>
    <dbReference type="NCBI Taxonomy" id="3218"/>
    <lineage>
        <taxon>Eukaryota</taxon>
        <taxon>Viridiplantae</taxon>
        <taxon>Streptophyta</taxon>
        <taxon>Embryophyta</taxon>
        <taxon>Bryophyta</taxon>
        <taxon>Bryophytina</taxon>
        <taxon>Bryopsida</taxon>
        <taxon>Funariidae</taxon>
        <taxon>Funariales</taxon>
        <taxon>Funariaceae</taxon>
        <taxon>Physcomitrium</taxon>
    </lineage>
</organism>
<gene>
    <name evidence="1" type="ORF">PHYPA_026566</name>
</gene>
<dbReference type="PaxDb" id="3218-PP1S162_123V6.1"/>
<sequence length="52" mass="5664">MTDVVVVLSCQAASSNSLLNHSYPSQTLLSCLACCTKILRWICQVQCMAAEE</sequence>
<evidence type="ECO:0000313" key="2">
    <source>
        <dbReference type="EnsemblPlants" id="Pp3c22_1500V3.1"/>
    </source>
</evidence>
<evidence type="ECO:0000313" key="1">
    <source>
        <dbReference type="EMBL" id="PNR30250.1"/>
    </source>
</evidence>
<keyword evidence="3" id="KW-1185">Reference proteome</keyword>
<dbReference type="AlphaFoldDB" id="A0A2K1ILU9"/>
<dbReference type="EMBL" id="ABEU02000022">
    <property type="protein sequence ID" value="PNR30250.1"/>
    <property type="molecule type" value="Genomic_DNA"/>
</dbReference>
<dbReference type="InParanoid" id="A0A2K1ILU9"/>